<sequence>MAGHSQFKNIMHRKGAQDKKRAKIFAKHIRELTVAAKTGLPDPAMNPRLRSAISAARGDNMPNDNIDRAIKRASGEAGADNYEEMRYEGYGPGGVAIIVETLTDNRNRTAADVRAAFAKAGGTMGETGSVAFMFDRIGQVIYAADAIDADEMFEAALEAGAENVESDTQIHDITCAMEDFNDVRDALEEKFGTPQEAGIVWKPQNSIPVETEDLANSLFKLVDVLEDNDDVQKVSANFDIPEEIMEKLGE</sequence>
<dbReference type="HAMAP" id="MF_00693">
    <property type="entry name" value="Transcrip_reg_TACO1"/>
    <property type="match status" value="1"/>
</dbReference>
<dbReference type="Gene3D" id="3.30.70.980">
    <property type="match status" value="2"/>
</dbReference>
<comment type="caution">
    <text evidence="9">The sequence shown here is derived from an EMBL/GenBank/DDBJ whole genome shotgun (WGS) entry which is preliminary data.</text>
</comment>
<evidence type="ECO:0000313" key="10">
    <source>
        <dbReference type="Proteomes" id="UP000476030"/>
    </source>
</evidence>
<evidence type="ECO:0000256" key="6">
    <source>
        <dbReference type="HAMAP-Rule" id="MF_00693"/>
    </source>
</evidence>
<dbReference type="NCBIfam" id="NF009044">
    <property type="entry name" value="PRK12378.1"/>
    <property type="match status" value="1"/>
</dbReference>
<dbReference type="InterPro" id="IPR017856">
    <property type="entry name" value="Integrase-like_N"/>
</dbReference>
<dbReference type="PANTHER" id="PTHR12532:SF6">
    <property type="entry name" value="TRANSCRIPTIONAL REGULATORY PROTEIN YEBC-RELATED"/>
    <property type="match status" value="1"/>
</dbReference>
<protein>
    <recommendedName>
        <fullName evidence="6">Probable transcriptional regulatory protein GQE98_16055</fullName>
    </recommendedName>
</protein>
<dbReference type="InterPro" id="IPR029072">
    <property type="entry name" value="YebC-like"/>
</dbReference>
<dbReference type="Proteomes" id="UP000476030">
    <property type="component" value="Unassembled WGS sequence"/>
</dbReference>
<dbReference type="Pfam" id="PF01709">
    <property type="entry name" value="Transcrip_reg"/>
    <property type="match status" value="1"/>
</dbReference>
<feature type="domain" description="TACO1/YebC-like second and third" evidence="7">
    <location>
        <begin position="82"/>
        <end position="238"/>
    </location>
</feature>
<dbReference type="InterPro" id="IPR026564">
    <property type="entry name" value="Transcrip_reg_TACO1-like_dom3"/>
</dbReference>
<dbReference type="SUPFAM" id="SSF75625">
    <property type="entry name" value="YebC-like"/>
    <property type="match status" value="1"/>
</dbReference>
<evidence type="ECO:0000256" key="2">
    <source>
        <dbReference type="ARBA" id="ARBA00022490"/>
    </source>
</evidence>
<accession>A0A6L8WCL1</accession>
<dbReference type="InterPro" id="IPR048300">
    <property type="entry name" value="TACO1_YebC-like_2nd/3rd_dom"/>
</dbReference>
<comment type="similarity">
    <text evidence="1 6">Belongs to the TACO1 family.</text>
</comment>
<dbReference type="AlphaFoldDB" id="A0A6L8WCL1"/>
<dbReference type="NCBIfam" id="TIGR01033">
    <property type="entry name" value="YebC/PmpR family DNA-binding transcriptional regulator"/>
    <property type="match status" value="1"/>
</dbReference>
<keyword evidence="3 6" id="KW-0805">Transcription regulation</keyword>
<dbReference type="FunFam" id="1.10.10.200:FF:000002">
    <property type="entry name" value="Probable transcriptional regulatory protein CLM62_37755"/>
    <property type="match status" value="1"/>
</dbReference>
<evidence type="ECO:0000313" key="9">
    <source>
        <dbReference type="EMBL" id="MZR32153.1"/>
    </source>
</evidence>
<evidence type="ECO:0000256" key="1">
    <source>
        <dbReference type="ARBA" id="ARBA00008724"/>
    </source>
</evidence>
<keyword evidence="5 6" id="KW-0804">Transcription</keyword>
<evidence type="ECO:0000259" key="8">
    <source>
        <dbReference type="Pfam" id="PF20772"/>
    </source>
</evidence>
<dbReference type="NCBIfam" id="NF001030">
    <property type="entry name" value="PRK00110.1"/>
    <property type="match status" value="1"/>
</dbReference>
<dbReference type="GO" id="GO:0006355">
    <property type="term" value="P:regulation of DNA-templated transcription"/>
    <property type="evidence" value="ECO:0007669"/>
    <property type="project" value="UniProtKB-UniRule"/>
</dbReference>
<name>A0A6L8WCL1_9PROT</name>
<dbReference type="EMBL" id="WTUW01000009">
    <property type="protein sequence ID" value="MZR32153.1"/>
    <property type="molecule type" value="Genomic_DNA"/>
</dbReference>
<keyword evidence="4 6" id="KW-0238">DNA-binding</keyword>
<gene>
    <name evidence="9" type="ORF">GQE98_16055</name>
</gene>
<dbReference type="InterPro" id="IPR049083">
    <property type="entry name" value="TACO1_YebC_N"/>
</dbReference>
<dbReference type="Pfam" id="PF20772">
    <property type="entry name" value="TACO1_YebC_N"/>
    <property type="match status" value="1"/>
</dbReference>
<dbReference type="Gene3D" id="1.10.10.200">
    <property type="match status" value="1"/>
</dbReference>
<comment type="subcellular location">
    <subcellularLocation>
        <location evidence="6">Cytoplasm</location>
    </subcellularLocation>
</comment>
<dbReference type="GO" id="GO:0003677">
    <property type="term" value="F:DNA binding"/>
    <property type="evidence" value="ECO:0007669"/>
    <property type="project" value="UniProtKB-UniRule"/>
</dbReference>
<keyword evidence="2 6" id="KW-0963">Cytoplasm</keyword>
<feature type="domain" description="TACO1/YebC-like N-terminal" evidence="8">
    <location>
        <begin position="5"/>
        <end position="76"/>
    </location>
</feature>
<proteinExistence type="inferred from homology"/>
<reference evidence="9 10" key="1">
    <citation type="submission" date="2019-12" db="EMBL/GenBank/DDBJ databases">
        <title>Snethiella sp. nov. sp. isolated from sea sand.</title>
        <authorList>
            <person name="Kim J."/>
            <person name="Jeong S.E."/>
            <person name="Jung H.S."/>
            <person name="Jeon C.O."/>
        </authorList>
    </citation>
    <scope>NUCLEOTIDE SEQUENCE [LARGE SCALE GENOMIC DNA]</scope>
    <source>
        <strain evidence="9 10">DP05</strain>
    </source>
</reference>
<dbReference type="GO" id="GO:0005829">
    <property type="term" value="C:cytosol"/>
    <property type="evidence" value="ECO:0007669"/>
    <property type="project" value="TreeGrafter"/>
</dbReference>
<evidence type="ECO:0000256" key="3">
    <source>
        <dbReference type="ARBA" id="ARBA00023015"/>
    </source>
</evidence>
<evidence type="ECO:0000259" key="7">
    <source>
        <dbReference type="Pfam" id="PF01709"/>
    </source>
</evidence>
<dbReference type="RefSeq" id="WP_161316720.1">
    <property type="nucleotide sequence ID" value="NZ_WTUW01000009.1"/>
</dbReference>
<evidence type="ECO:0000256" key="5">
    <source>
        <dbReference type="ARBA" id="ARBA00023163"/>
    </source>
</evidence>
<dbReference type="InterPro" id="IPR002876">
    <property type="entry name" value="Transcrip_reg_TACO1-like"/>
</dbReference>
<keyword evidence="10" id="KW-1185">Reference proteome</keyword>
<organism evidence="9 10">
    <name type="scientific">Sneathiella litorea</name>
    <dbReference type="NCBI Taxonomy" id="2606216"/>
    <lineage>
        <taxon>Bacteria</taxon>
        <taxon>Pseudomonadati</taxon>
        <taxon>Pseudomonadota</taxon>
        <taxon>Alphaproteobacteria</taxon>
        <taxon>Sneathiellales</taxon>
        <taxon>Sneathiellaceae</taxon>
        <taxon>Sneathiella</taxon>
    </lineage>
</organism>
<evidence type="ECO:0000256" key="4">
    <source>
        <dbReference type="ARBA" id="ARBA00023125"/>
    </source>
</evidence>
<dbReference type="PANTHER" id="PTHR12532">
    <property type="entry name" value="TRANSLATIONAL ACTIVATOR OF CYTOCHROME C OXIDASE 1"/>
    <property type="match status" value="1"/>
</dbReference>